<keyword evidence="1" id="KW-0472">Membrane</keyword>
<keyword evidence="1" id="KW-0812">Transmembrane</keyword>
<evidence type="ECO:0000313" key="2">
    <source>
        <dbReference type="EMBL" id="PKK89644.1"/>
    </source>
</evidence>
<reference evidence="2 3" key="1">
    <citation type="journal article" date="2017" name="ISME J.">
        <title>Potential for microbial H2 and metal transformations associated with novel bacteria and archaea in deep terrestrial subsurface sediments.</title>
        <authorList>
            <person name="Hernsdorf A.W."/>
            <person name="Amano Y."/>
            <person name="Miyakawa K."/>
            <person name="Ise K."/>
            <person name="Suzuki Y."/>
            <person name="Anantharaman K."/>
            <person name="Probst A."/>
            <person name="Burstein D."/>
            <person name="Thomas B.C."/>
            <person name="Banfield J.F."/>
        </authorList>
    </citation>
    <scope>NUCLEOTIDE SEQUENCE [LARGE SCALE GENOMIC DNA]</scope>
    <source>
        <strain evidence="2">HGW-Wallbacteria-1</strain>
    </source>
</reference>
<sequence length="774" mass="85922">MKISVNWIGQGGNTADSFKRISNWLCILSVLMFFSISNYTVAANAVVSSEGSVMARCLLFLYDSAQDQKQNSCMMRQDIEFPANYLGMRVRYHDVAKGYPAADILVSEGIRAVGWWFPSQESDDPVQFWKWIVTLLSSGVRCLAMNGVSPTVIRSSGRQIPLDTVNAALSEMGLRAGEEFSNLPIDIEVVSKDPGMVEFERKLDLNMLEFNELHSINPENRVFLKLRKKSTDTISDAVVATSMGGAVLDGLALYNDNTGEYRQWRLNMFKFLSVALGLEGVPRPDVTTLSGSRIMYSHVDGDGVRNVFLEDRKSLASEILYKRIFKKFSSIPFSVSLITADVDTSIGGDERAALAGKRIFSLPNVEPASHTMTHPLIWSTESVLGEGHVELPQELIEKRYGNLDIGIALRGKVLLAYDIPGYSFDPVREIAGSCRFIEENLLPPGGRCSLVFWSGDCSPAEDSLKAAEEAGILCINGGDGRMDWSHPSYGYMAPLGRRVGEYYQIHTSGSNENLYTQLWTTDFGGFRRVIETFERSGSPIRVAPVNVYYHHYSGEREASVRALETVYEWCLNSDLAMIHASEYIGIVKGFETLSISGSSDFGWIVTDYGKLATIRFDSLSGTDEVKSLPDMNRSVGVLGYRETQNSLYVHLDALDRAEIFFRPADGTTVETVTRPFLVDSTSRVGKLGWSDAAGKISGFTFQTHLTGQGRYKWRLPVIGSSVEVNVEWLSGAGNRRSEKTMMISLDQSVRGDCHELDFRIQGYGDALVRAKVLK</sequence>
<dbReference type="PANTHER" id="PTHR35882">
    <property type="entry name" value="PELA"/>
    <property type="match status" value="1"/>
</dbReference>
<evidence type="ECO:0000256" key="1">
    <source>
        <dbReference type="SAM" id="Phobius"/>
    </source>
</evidence>
<dbReference type="PANTHER" id="PTHR35882:SF1">
    <property type="match status" value="1"/>
</dbReference>
<protein>
    <submittedName>
        <fullName evidence="2">Uncharacterized protein</fullName>
    </submittedName>
</protein>
<comment type="caution">
    <text evidence="2">The sequence shown here is derived from an EMBL/GenBank/DDBJ whole genome shotgun (WGS) entry which is preliminary data.</text>
</comment>
<feature type="transmembrane region" description="Helical" evidence="1">
    <location>
        <begin position="21"/>
        <end position="41"/>
    </location>
</feature>
<organism evidence="2 3">
    <name type="scientific">Candidatus Wallbacteria bacterium HGW-Wallbacteria-1</name>
    <dbReference type="NCBI Taxonomy" id="2013854"/>
    <lineage>
        <taxon>Bacteria</taxon>
        <taxon>Candidatus Walliibacteriota</taxon>
    </lineage>
</organism>
<keyword evidence="1" id="KW-1133">Transmembrane helix</keyword>
<proteinExistence type="predicted"/>
<name>A0A2N1PMR3_9BACT</name>
<dbReference type="Proteomes" id="UP000233256">
    <property type="component" value="Unassembled WGS sequence"/>
</dbReference>
<dbReference type="EMBL" id="PGXC01000014">
    <property type="protein sequence ID" value="PKK89644.1"/>
    <property type="molecule type" value="Genomic_DNA"/>
</dbReference>
<gene>
    <name evidence="2" type="ORF">CVV64_13280</name>
</gene>
<dbReference type="AlphaFoldDB" id="A0A2N1PMR3"/>
<evidence type="ECO:0000313" key="3">
    <source>
        <dbReference type="Proteomes" id="UP000233256"/>
    </source>
</evidence>
<dbReference type="CDD" id="cd10922">
    <property type="entry name" value="CE4_PelA_like_C"/>
    <property type="match status" value="1"/>
</dbReference>
<accession>A0A2N1PMR3</accession>